<evidence type="ECO:0000313" key="2">
    <source>
        <dbReference type="Proteomes" id="UP000216024"/>
    </source>
</evidence>
<dbReference type="AlphaFoldDB" id="A0A267MNN3"/>
<gene>
    <name evidence="1" type="ORF">CCE28_00860</name>
</gene>
<name>A0A267MNN3_9FIRM</name>
<reference evidence="1 2" key="1">
    <citation type="submission" date="2017-06" db="EMBL/GenBank/DDBJ databases">
        <title>Draft genome sequence of anaerobic fermentative bacterium Anaeromicrobium sediminis DY2726D isolated from West Pacific Ocean sediments.</title>
        <authorList>
            <person name="Zeng X."/>
        </authorList>
    </citation>
    <scope>NUCLEOTIDE SEQUENCE [LARGE SCALE GENOMIC DNA]</scope>
    <source>
        <strain evidence="1 2">DY2726D</strain>
    </source>
</reference>
<organism evidence="1 2">
    <name type="scientific">Anaeromicrobium sediminis</name>
    <dbReference type="NCBI Taxonomy" id="1478221"/>
    <lineage>
        <taxon>Bacteria</taxon>
        <taxon>Bacillati</taxon>
        <taxon>Bacillota</taxon>
        <taxon>Clostridia</taxon>
        <taxon>Peptostreptococcales</taxon>
        <taxon>Thermotaleaceae</taxon>
        <taxon>Anaeromicrobium</taxon>
    </lineage>
</organism>
<comment type="caution">
    <text evidence="1">The sequence shown here is derived from an EMBL/GenBank/DDBJ whole genome shotgun (WGS) entry which is preliminary data.</text>
</comment>
<sequence>MVTVKSHCFFIDTVLPALSGRRTVRKYSRENPLIESDKHDIIVSLAESKSTVEGMGKASSKALRLHITI</sequence>
<proteinExistence type="predicted"/>
<evidence type="ECO:0000313" key="1">
    <source>
        <dbReference type="EMBL" id="PAB61012.1"/>
    </source>
</evidence>
<accession>A0A267MNN3</accession>
<dbReference type="EMBL" id="NIBG01000001">
    <property type="protein sequence ID" value="PAB61012.1"/>
    <property type="molecule type" value="Genomic_DNA"/>
</dbReference>
<keyword evidence="2" id="KW-1185">Reference proteome</keyword>
<dbReference type="Proteomes" id="UP000216024">
    <property type="component" value="Unassembled WGS sequence"/>
</dbReference>
<protein>
    <submittedName>
        <fullName evidence="1">Uncharacterized protein</fullName>
    </submittedName>
</protein>